<evidence type="ECO:0000256" key="7">
    <source>
        <dbReference type="ARBA" id="ARBA00022723"/>
    </source>
</evidence>
<dbReference type="Gene3D" id="3.40.50.80">
    <property type="entry name" value="Nucleotide-binding domain of ferredoxin-NADP reductase (FNR) module"/>
    <property type="match status" value="1"/>
</dbReference>
<keyword evidence="18" id="KW-1185">Reference proteome</keyword>
<dbReference type="CDD" id="cd14782">
    <property type="entry name" value="FHb-globin_2"/>
    <property type="match status" value="1"/>
</dbReference>
<keyword evidence="10" id="KW-0411">Iron-sulfur</keyword>
<dbReference type="Pfam" id="PF00175">
    <property type="entry name" value="NAD_binding_1"/>
    <property type="match status" value="1"/>
</dbReference>
<evidence type="ECO:0000259" key="15">
    <source>
        <dbReference type="PROSITE" id="PS01033"/>
    </source>
</evidence>
<dbReference type="InterPro" id="IPR017938">
    <property type="entry name" value="Riboflavin_synthase-like_b-brl"/>
</dbReference>
<keyword evidence="9" id="KW-0408">Iron</keyword>
<dbReference type="RefSeq" id="WP_043985716.1">
    <property type="nucleotide sequence ID" value="NZ_JXST01000013.1"/>
</dbReference>
<dbReference type="GO" id="GO:0005344">
    <property type="term" value="F:oxygen carrier activity"/>
    <property type="evidence" value="ECO:0007669"/>
    <property type="project" value="UniProtKB-KW"/>
</dbReference>
<dbReference type="InterPro" id="IPR008333">
    <property type="entry name" value="Cbr1-like_FAD-bd_dom"/>
</dbReference>
<evidence type="ECO:0000256" key="8">
    <source>
        <dbReference type="ARBA" id="ARBA00022857"/>
    </source>
</evidence>
<dbReference type="OrthoDB" id="9801223at2"/>
<evidence type="ECO:0000256" key="14">
    <source>
        <dbReference type="RuleBase" id="RU000356"/>
    </source>
</evidence>
<dbReference type="InterPro" id="IPR039261">
    <property type="entry name" value="FNR_nucleotide-bd"/>
</dbReference>
<dbReference type="GO" id="GO:0071500">
    <property type="term" value="P:cellular response to nitrosative stress"/>
    <property type="evidence" value="ECO:0007669"/>
    <property type="project" value="TreeGrafter"/>
</dbReference>
<comment type="caution">
    <text evidence="17">The sequence shown here is derived from an EMBL/GenBank/DDBJ whole genome shotgun (WGS) entry which is preliminary data.</text>
</comment>
<feature type="domain" description="Globin" evidence="15">
    <location>
        <begin position="6"/>
        <end position="146"/>
    </location>
</feature>
<organism evidence="17 18">
    <name type="scientific">Mycolicibacterium llatzerense</name>
    <dbReference type="NCBI Taxonomy" id="280871"/>
    <lineage>
        <taxon>Bacteria</taxon>
        <taxon>Bacillati</taxon>
        <taxon>Actinomycetota</taxon>
        <taxon>Actinomycetes</taxon>
        <taxon>Mycobacteriales</taxon>
        <taxon>Mycobacteriaceae</taxon>
        <taxon>Mycolicibacterium</taxon>
    </lineage>
</organism>
<keyword evidence="4 14" id="KW-0349">Heme</keyword>
<evidence type="ECO:0000256" key="3">
    <source>
        <dbReference type="ARBA" id="ARBA00012229"/>
    </source>
</evidence>
<dbReference type="Gene3D" id="2.40.30.10">
    <property type="entry name" value="Translation factors"/>
    <property type="match status" value="1"/>
</dbReference>
<evidence type="ECO:0000256" key="12">
    <source>
        <dbReference type="ARBA" id="ARBA00048649"/>
    </source>
</evidence>
<dbReference type="AlphaFoldDB" id="A0A0D1JWB5"/>
<comment type="catalytic activity">
    <reaction evidence="12">
        <text>2 nitric oxide + NADH + 2 O2 = 2 nitrate + NAD(+) + H(+)</text>
        <dbReference type="Rhea" id="RHEA:19469"/>
        <dbReference type="ChEBI" id="CHEBI:15378"/>
        <dbReference type="ChEBI" id="CHEBI:15379"/>
        <dbReference type="ChEBI" id="CHEBI:16480"/>
        <dbReference type="ChEBI" id="CHEBI:17632"/>
        <dbReference type="ChEBI" id="CHEBI:57540"/>
        <dbReference type="ChEBI" id="CHEBI:57945"/>
        <dbReference type="EC" id="1.14.12.17"/>
    </reaction>
</comment>
<dbReference type="Gene3D" id="1.10.490.10">
    <property type="entry name" value="Globins"/>
    <property type="match status" value="1"/>
</dbReference>
<keyword evidence="8" id="KW-0521">NADP</keyword>
<dbReference type="PROSITE" id="PS51384">
    <property type="entry name" value="FAD_FR"/>
    <property type="match status" value="1"/>
</dbReference>
<dbReference type="PRINTS" id="PR00410">
    <property type="entry name" value="PHEHYDRXLASE"/>
</dbReference>
<evidence type="ECO:0000256" key="9">
    <source>
        <dbReference type="ARBA" id="ARBA00023004"/>
    </source>
</evidence>
<keyword evidence="6" id="KW-0001">2Fe-2S</keyword>
<keyword evidence="7" id="KW-0479">Metal-binding</keyword>
<gene>
    <name evidence="17" type="ORF">TL10_11245</name>
</gene>
<dbReference type="FunFam" id="1.10.490.10:FF:000003">
    <property type="entry name" value="Flavohemoprotein"/>
    <property type="match status" value="1"/>
</dbReference>
<comment type="similarity">
    <text evidence="14">Belongs to the globin family.</text>
</comment>
<dbReference type="Pfam" id="PF00970">
    <property type="entry name" value="FAD_binding_6"/>
    <property type="match status" value="1"/>
</dbReference>
<dbReference type="GO" id="GO:0019825">
    <property type="term" value="F:oxygen binding"/>
    <property type="evidence" value="ECO:0007669"/>
    <property type="project" value="InterPro"/>
</dbReference>
<dbReference type="PANTHER" id="PTHR43396">
    <property type="entry name" value="FLAVOHEMOPROTEIN"/>
    <property type="match status" value="1"/>
</dbReference>
<dbReference type="SUPFAM" id="SSF63380">
    <property type="entry name" value="Riboflavin synthase domain-like"/>
    <property type="match status" value="1"/>
</dbReference>
<evidence type="ECO:0000256" key="2">
    <source>
        <dbReference type="ARBA" id="ARBA00006401"/>
    </source>
</evidence>
<dbReference type="InterPro" id="IPR012292">
    <property type="entry name" value="Globin/Proto"/>
</dbReference>
<dbReference type="InterPro" id="IPR017927">
    <property type="entry name" value="FAD-bd_FR_type"/>
</dbReference>
<dbReference type="GO" id="GO:0046210">
    <property type="term" value="P:nitric oxide catabolic process"/>
    <property type="evidence" value="ECO:0007669"/>
    <property type="project" value="TreeGrafter"/>
</dbReference>
<accession>A0A0D1JWB5</accession>
<dbReference type="CDD" id="cd06184">
    <property type="entry name" value="flavohem_like_fad_nad_binding"/>
    <property type="match status" value="1"/>
</dbReference>
<sequence>MLSTAQLSPAHAEVVKATLPVVGGAIGEITPVFYRRLFAAHPELERDLFNRGNQANGSQQKALAGSVAMYATLLVHPDAPGADVIERIAHKHASLGVAPEQYPVVYEHLFAAIVEVLGADVVTADVAEAWTAVYWSMADTLIGRERELYEAAGTDPEHVWMPVRVVERVQQSPLTVAFGLAAADGAELPDFAPGQYISVAVQLPDGARQIRQYSLSHAGADDRWRISVRREGAVSSYLHEYVFEGDVLQVSHPFGDITLDSPADTPLLLISAGIGITPVLGMLYFIAAEQPGRSVTVVHCDRTRASHAHRAELADLVAQIPGATLHTWYDGLPDGYPLTEPDRRGRIDLSAIDFRSDANVYICGPTPFMEAAVRQLGDAGVPRDRIWFEAFSPLAA</sequence>
<comment type="catalytic activity">
    <reaction evidence="13">
        <text>2 nitric oxide + NADPH + 2 O2 = 2 nitrate + NADP(+) + H(+)</text>
        <dbReference type="Rhea" id="RHEA:19465"/>
        <dbReference type="ChEBI" id="CHEBI:15378"/>
        <dbReference type="ChEBI" id="CHEBI:15379"/>
        <dbReference type="ChEBI" id="CHEBI:16480"/>
        <dbReference type="ChEBI" id="CHEBI:17632"/>
        <dbReference type="ChEBI" id="CHEBI:57783"/>
        <dbReference type="ChEBI" id="CHEBI:58349"/>
        <dbReference type="EC" id="1.14.12.17"/>
    </reaction>
</comment>
<evidence type="ECO:0000313" key="17">
    <source>
        <dbReference type="EMBL" id="KIU16874.1"/>
    </source>
</evidence>
<dbReference type="EMBL" id="JXST01000013">
    <property type="protein sequence ID" value="KIU16874.1"/>
    <property type="molecule type" value="Genomic_DNA"/>
</dbReference>
<dbReference type="InterPro" id="IPR001433">
    <property type="entry name" value="OxRdtase_FAD/NAD-bd"/>
</dbReference>
<evidence type="ECO:0000256" key="10">
    <source>
        <dbReference type="ARBA" id="ARBA00023014"/>
    </source>
</evidence>
<evidence type="ECO:0000256" key="5">
    <source>
        <dbReference type="ARBA" id="ARBA00022621"/>
    </source>
</evidence>
<evidence type="ECO:0000256" key="11">
    <source>
        <dbReference type="ARBA" id="ARBA00023027"/>
    </source>
</evidence>
<dbReference type="SUPFAM" id="SSF46458">
    <property type="entry name" value="Globin-like"/>
    <property type="match status" value="1"/>
</dbReference>
<name>A0A0D1JWB5_9MYCO</name>
<keyword evidence="11" id="KW-0520">NAD</keyword>
<dbReference type="InterPro" id="IPR000971">
    <property type="entry name" value="Globin"/>
</dbReference>
<feature type="domain" description="FAD-binding FR-type" evidence="16">
    <location>
        <begin position="158"/>
        <end position="260"/>
    </location>
</feature>
<dbReference type="InterPro" id="IPR001709">
    <property type="entry name" value="Flavoprot_Pyr_Nucl_cyt_Rdtase"/>
</dbReference>
<dbReference type="STRING" id="280871.TL10_11245"/>
<evidence type="ECO:0000313" key="18">
    <source>
        <dbReference type="Proteomes" id="UP000032221"/>
    </source>
</evidence>
<dbReference type="GO" id="GO:0046872">
    <property type="term" value="F:metal ion binding"/>
    <property type="evidence" value="ECO:0007669"/>
    <property type="project" value="UniProtKB-KW"/>
</dbReference>
<dbReference type="PRINTS" id="PR00371">
    <property type="entry name" value="FPNCR"/>
</dbReference>
<dbReference type="PATRIC" id="fig|280871.6.peg.2330"/>
<dbReference type="PROSITE" id="PS01033">
    <property type="entry name" value="GLOBIN"/>
    <property type="match status" value="1"/>
</dbReference>
<dbReference type="PANTHER" id="PTHR43396:SF3">
    <property type="entry name" value="FLAVOHEMOPROTEIN"/>
    <property type="match status" value="1"/>
</dbReference>
<evidence type="ECO:0000256" key="6">
    <source>
        <dbReference type="ARBA" id="ARBA00022714"/>
    </source>
</evidence>
<dbReference type="SUPFAM" id="SSF52343">
    <property type="entry name" value="Ferredoxin reductase-like, C-terminal NADP-linked domain"/>
    <property type="match status" value="1"/>
</dbReference>
<dbReference type="EC" id="1.14.12.17" evidence="3"/>
<evidence type="ECO:0000256" key="4">
    <source>
        <dbReference type="ARBA" id="ARBA00022617"/>
    </source>
</evidence>
<dbReference type="GO" id="GO:0071949">
    <property type="term" value="F:FAD binding"/>
    <property type="evidence" value="ECO:0007669"/>
    <property type="project" value="TreeGrafter"/>
</dbReference>
<dbReference type="GO" id="GO:0051537">
    <property type="term" value="F:2 iron, 2 sulfur cluster binding"/>
    <property type="evidence" value="ECO:0007669"/>
    <property type="project" value="UniProtKB-KW"/>
</dbReference>
<dbReference type="Proteomes" id="UP000032221">
    <property type="component" value="Unassembled WGS sequence"/>
</dbReference>
<keyword evidence="14" id="KW-0813">Transport</keyword>
<evidence type="ECO:0000256" key="1">
    <source>
        <dbReference type="ARBA" id="ARBA00001970"/>
    </source>
</evidence>
<comment type="similarity">
    <text evidence="2">In the C-terminal section; belongs to the flavoprotein pyridine nucleotide cytochrome reductase family.</text>
</comment>
<proteinExistence type="inferred from homology"/>
<reference evidence="17 18" key="1">
    <citation type="submission" date="2015-01" db="EMBL/GenBank/DDBJ databases">
        <title>Genome sequence of Mycobacterium llatzerense and Mycobacterium immunogenum recovered from brain abscess.</title>
        <authorList>
            <person name="Greninger A.L."/>
            <person name="Langelier C."/>
            <person name="Cunningham G."/>
            <person name="Chiu C.Y."/>
            <person name="Miller S."/>
        </authorList>
    </citation>
    <scope>NUCLEOTIDE SEQUENCE [LARGE SCALE GENOMIC DNA]</scope>
    <source>
        <strain evidence="17 18">CLUC14</strain>
    </source>
</reference>
<evidence type="ECO:0000259" key="16">
    <source>
        <dbReference type="PROSITE" id="PS51384"/>
    </source>
</evidence>
<dbReference type="GO" id="GO:0008941">
    <property type="term" value="F:nitric oxide dioxygenase NAD(P)H activity"/>
    <property type="evidence" value="ECO:0007669"/>
    <property type="project" value="UniProtKB-EC"/>
</dbReference>
<evidence type="ECO:0000256" key="13">
    <source>
        <dbReference type="ARBA" id="ARBA00049433"/>
    </source>
</evidence>
<comment type="cofactor">
    <cofactor evidence="1">
        <name>heme b</name>
        <dbReference type="ChEBI" id="CHEBI:60344"/>
    </cofactor>
</comment>
<dbReference type="GO" id="GO:0020037">
    <property type="term" value="F:heme binding"/>
    <property type="evidence" value="ECO:0007669"/>
    <property type="project" value="InterPro"/>
</dbReference>
<dbReference type="Pfam" id="PF00042">
    <property type="entry name" value="Globin"/>
    <property type="match status" value="1"/>
</dbReference>
<keyword evidence="5 14" id="KW-0561">Oxygen transport</keyword>
<protein>
    <recommendedName>
        <fullName evidence="3">nitric oxide dioxygenase</fullName>
        <ecNumber evidence="3">1.14.12.17</ecNumber>
    </recommendedName>
</protein>
<dbReference type="InterPro" id="IPR009050">
    <property type="entry name" value="Globin-like_sf"/>
</dbReference>